<dbReference type="OrthoDB" id="4185413at2759"/>
<gene>
    <name evidence="2" type="ORF">I7I51_02469</name>
</gene>
<feature type="region of interest" description="Disordered" evidence="1">
    <location>
        <begin position="1"/>
        <end position="34"/>
    </location>
</feature>
<dbReference type="VEuPathDB" id="FungiDB:I7I51_02469"/>
<proteinExistence type="predicted"/>
<dbReference type="EMBL" id="CP069112">
    <property type="protein sequence ID" value="QSS62730.1"/>
    <property type="molecule type" value="Genomic_DNA"/>
</dbReference>
<feature type="compositionally biased region" description="Polar residues" evidence="1">
    <location>
        <begin position="129"/>
        <end position="141"/>
    </location>
</feature>
<feature type="compositionally biased region" description="Low complexity" evidence="1">
    <location>
        <begin position="10"/>
        <end position="32"/>
    </location>
</feature>
<feature type="region of interest" description="Disordered" evidence="1">
    <location>
        <begin position="117"/>
        <end position="149"/>
    </location>
</feature>
<evidence type="ECO:0000313" key="3">
    <source>
        <dbReference type="Proteomes" id="UP000663671"/>
    </source>
</evidence>
<dbReference type="Proteomes" id="UP000663671">
    <property type="component" value="Chromosome 7"/>
</dbReference>
<dbReference type="AlphaFoldDB" id="A0A8A1MC04"/>
<sequence length="149" mass="16823">MADTAVVQSAPNGTATAPTTPNNATGPDNAANVALPEDTPADATLISRTERANVKNSHGTYWRFCKKCRNVRPTRWRYWEERRNPATSRYFWYFVTFAWCYLSASRCPECKCSVDEPLVSPRQGEEPNRTTGSEQERTIQATEDVETPE</sequence>
<evidence type="ECO:0000313" key="2">
    <source>
        <dbReference type="EMBL" id="QSS62730.1"/>
    </source>
</evidence>
<protein>
    <recommendedName>
        <fullName evidence="4">LITAF domain-containing protein</fullName>
    </recommendedName>
</protein>
<name>A0A8A1MC04_AJECA</name>
<evidence type="ECO:0000256" key="1">
    <source>
        <dbReference type="SAM" id="MobiDB-lite"/>
    </source>
</evidence>
<accession>A0A8A1MC04</accession>
<organism evidence="2 3">
    <name type="scientific">Ajellomyces capsulatus</name>
    <name type="common">Darling's disease fungus</name>
    <name type="synonym">Histoplasma capsulatum</name>
    <dbReference type="NCBI Taxonomy" id="5037"/>
    <lineage>
        <taxon>Eukaryota</taxon>
        <taxon>Fungi</taxon>
        <taxon>Dikarya</taxon>
        <taxon>Ascomycota</taxon>
        <taxon>Pezizomycotina</taxon>
        <taxon>Eurotiomycetes</taxon>
        <taxon>Eurotiomycetidae</taxon>
        <taxon>Onygenales</taxon>
        <taxon>Ajellomycetaceae</taxon>
        <taxon>Histoplasma</taxon>
    </lineage>
</organism>
<reference evidence="2" key="1">
    <citation type="submission" date="2021-01" db="EMBL/GenBank/DDBJ databases">
        <title>Chromosome-level genome assembly of a human fungal pathogen reveals clustering of transcriptionally co-regulated genes.</title>
        <authorList>
            <person name="Voorhies M."/>
            <person name="Cohen S."/>
            <person name="Shea T.P."/>
            <person name="Petrus S."/>
            <person name="Munoz J.F."/>
            <person name="Poplawski S."/>
            <person name="Goldman W.E."/>
            <person name="Michael T."/>
            <person name="Cuomo C.A."/>
            <person name="Sil A."/>
            <person name="Beyhan S."/>
        </authorList>
    </citation>
    <scope>NUCLEOTIDE SEQUENCE</scope>
    <source>
        <strain evidence="2">WU24</strain>
    </source>
</reference>
<evidence type="ECO:0008006" key="4">
    <source>
        <dbReference type="Google" id="ProtNLM"/>
    </source>
</evidence>